<protein>
    <submittedName>
        <fullName evidence="2">Uncharacterized protein</fullName>
    </submittedName>
</protein>
<accession>A0A6B2QBB2</accession>
<feature type="region of interest" description="Disordered" evidence="1">
    <location>
        <begin position="146"/>
        <end position="171"/>
    </location>
</feature>
<evidence type="ECO:0000313" key="2">
    <source>
        <dbReference type="EMBL" id="NDX66118.1"/>
    </source>
</evidence>
<sequence>MIPFIILLVVAVILKKRENSQKQEATSPKNINRKSGKKASAKSSKSSREKTKAKVIEENTPAIPQSNPVPEALRHNIQQLIQEKQFSAAEAQVNQALKKDNTQHELYLLLLEIHIAQKDEFAIQQLISHIRSLGLNEIAAQAETRQKEYESSRQPDAIDFPQAQTYEEPKNTDTTAQFDELTTSSSEASFNDLQKDYTPVKQESAVEIEPLEFNFSFEQTSATENTNQPVQQPELSSTQETNELADLEFSFDLAPLHGTEEKSQAVEVKADQENSINALDFNLDLNPSSSETKSVKHAPSLDEIKLVEQAPLEAASIAPLEFSLDEPALVPAPELETQNHIDVVNEAATQTQIEDPLLEAFPELKQINENELDLKLAEQYIKFGANQAARNLLEGDEQKFNTEQQQHAKNLLNRIAS</sequence>
<evidence type="ECO:0000256" key="1">
    <source>
        <dbReference type="SAM" id="MobiDB-lite"/>
    </source>
</evidence>
<gene>
    <name evidence="2" type="ORF">G3N38_06565</name>
</gene>
<feature type="compositionally biased region" description="Basic residues" evidence="1">
    <location>
        <begin position="31"/>
        <end position="40"/>
    </location>
</feature>
<dbReference type="Gene3D" id="1.20.58.2200">
    <property type="match status" value="1"/>
</dbReference>
<name>A0A6B2QBB2_ACIBA</name>
<comment type="caution">
    <text evidence="2">The sequence shown here is derived from an EMBL/GenBank/DDBJ whole genome shotgun (WGS) entry which is preliminary data.</text>
</comment>
<proteinExistence type="predicted"/>
<feature type="region of interest" description="Disordered" evidence="1">
    <location>
        <begin position="19"/>
        <end position="55"/>
    </location>
</feature>
<organism evidence="2">
    <name type="scientific">Acinetobacter baumannii</name>
    <dbReference type="NCBI Taxonomy" id="470"/>
    <lineage>
        <taxon>Bacteria</taxon>
        <taxon>Pseudomonadati</taxon>
        <taxon>Pseudomonadota</taxon>
        <taxon>Gammaproteobacteria</taxon>
        <taxon>Moraxellales</taxon>
        <taxon>Moraxellaceae</taxon>
        <taxon>Acinetobacter</taxon>
        <taxon>Acinetobacter calcoaceticus/baumannii complex</taxon>
    </lineage>
</organism>
<feature type="compositionally biased region" description="Basic and acidic residues" evidence="1">
    <location>
        <begin position="46"/>
        <end position="55"/>
    </location>
</feature>
<reference evidence="2" key="1">
    <citation type="submission" date="2020-02" db="EMBL/GenBank/DDBJ databases">
        <title>Whole genome shot-gun sequencing of clinical Carbapenem resistant A. baumannii.</title>
        <authorList>
            <person name="Veeraraghavan B."/>
            <person name="Mathur P."/>
            <person name="Vijayakumar S."/>
            <person name="Vasudevan K."/>
            <person name="Lincy M."/>
            <person name="Kirubananthan A."/>
        </authorList>
    </citation>
    <scope>NUCLEOTIDE SEQUENCE</scope>
    <source>
        <strain evidence="2">SP1713</strain>
    </source>
</reference>
<dbReference type="InterPro" id="IPR038440">
    <property type="entry name" value="FimV_C_sf"/>
</dbReference>
<dbReference type="EMBL" id="JAAGSV010000004">
    <property type="protein sequence ID" value="NDX66118.1"/>
    <property type="molecule type" value="Genomic_DNA"/>
</dbReference>
<dbReference type="AlphaFoldDB" id="A0A6B2QBB2"/>